<reference evidence="9" key="1">
    <citation type="submission" date="2020-03" db="EMBL/GenBank/DDBJ databases">
        <title>Long-read based genome assembly of a Labrador retriever dog.</title>
        <authorList>
            <person name="Eory L."/>
            <person name="Zhang W."/>
            <person name="Schoenebeck J."/>
        </authorList>
    </citation>
    <scope>NUCLEOTIDE SEQUENCE [LARGE SCALE GENOMIC DNA]</scope>
    <source>
        <strain evidence="9">Labrador retriever</strain>
    </source>
</reference>
<dbReference type="GO" id="GO:0005802">
    <property type="term" value="C:trans-Golgi network"/>
    <property type="evidence" value="ECO:0000318"/>
    <property type="project" value="GO_Central"/>
</dbReference>
<evidence type="ECO:0000256" key="3">
    <source>
        <dbReference type="ARBA" id="ARBA00022741"/>
    </source>
</evidence>
<evidence type="ECO:0000256" key="1">
    <source>
        <dbReference type="ARBA" id="ARBA00004580"/>
    </source>
</evidence>
<dbReference type="SUPFAM" id="SSF52540">
    <property type="entry name" value="P-loop containing nucleoside triphosphate hydrolases"/>
    <property type="match status" value="1"/>
</dbReference>
<dbReference type="PANTHER" id="PTHR47981">
    <property type="entry name" value="RAB FAMILY"/>
    <property type="match status" value="1"/>
</dbReference>
<dbReference type="GO" id="GO:0012505">
    <property type="term" value="C:endomembrane system"/>
    <property type="evidence" value="ECO:0000318"/>
    <property type="project" value="GO_Central"/>
</dbReference>
<evidence type="ECO:0000256" key="6">
    <source>
        <dbReference type="ARBA" id="ARBA00023289"/>
    </source>
</evidence>
<comment type="subcellular location">
    <subcellularLocation>
        <location evidence="1">Cytoplasmic vesicle</location>
        <location evidence="1">Phagosome membrane</location>
    </subcellularLocation>
    <subcellularLocation>
        <location evidence="7">Endomembrane system</location>
        <topology evidence="7">Lipid-anchor</topology>
        <orientation evidence="7">Cytoplasmic side</orientation>
    </subcellularLocation>
</comment>
<evidence type="ECO:0000256" key="4">
    <source>
        <dbReference type="ARBA" id="ARBA00023134"/>
    </source>
</evidence>
<dbReference type="NCBIfam" id="TIGR00231">
    <property type="entry name" value="small_GTP"/>
    <property type="match status" value="1"/>
</dbReference>
<dbReference type="GO" id="GO:0032438">
    <property type="term" value="P:melanosome organization"/>
    <property type="evidence" value="ECO:0000318"/>
    <property type="project" value="GO_Central"/>
</dbReference>
<dbReference type="GO" id="GO:0016192">
    <property type="term" value="P:vesicle-mediated transport"/>
    <property type="evidence" value="ECO:0007669"/>
    <property type="project" value="InterPro"/>
</dbReference>
<reference evidence="9" key="2">
    <citation type="submission" date="2025-08" db="UniProtKB">
        <authorList>
            <consortium name="Ensembl"/>
        </authorList>
    </citation>
    <scope>IDENTIFICATION</scope>
    <source>
        <strain evidence="9">Boxer</strain>
    </source>
</reference>
<keyword evidence="10" id="KW-1185">Reference proteome</keyword>
<keyword evidence="4" id="KW-0342">GTP-binding</keyword>
<dbReference type="Proteomes" id="UP000805418">
    <property type="component" value="Chromosome 21"/>
</dbReference>
<feature type="region of interest" description="Disordered" evidence="8">
    <location>
        <begin position="1"/>
        <end position="104"/>
    </location>
</feature>
<dbReference type="Pfam" id="PF00071">
    <property type="entry name" value="Ras"/>
    <property type="match status" value="1"/>
</dbReference>
<evidence type="ECO:0000313" key="10">
    <source>
        <dbReference type="Proteomes" id="UP000805418"/>
    </source>
</evidence>
<keyword evidence="6" id="KW-0636">Prenylation</keyword>
<accession>A0A8I3MU32</accession>
<dbReference type="InterPro" id="IPR001806">
    <property type="entry name" value="Small_GTPase"/>
</dbReference>
<dbReference type="SMART" id="SM00176">
    <property type="entry name" value="RAN"/>
    <property type="match status" value="1"/>
</dbReference>
<dbReference type="CDD" id="cd04107">
    <property type="entry name" value="Rab32_Rab38"/>
    <property type="match status" value="1"/>
</dbReference>
<dbReference type="PROSITE" id="PS51420">
    <property type="entry name" value="RHO"/>
    <property type="match status" value="1"/>
</dbReference>
<name>A0A8I3MU32_CANLF</name>
<dbReference type="FunCoup" id="A0A8I3MU32">
    <property type="interactions" value="1"/>
</dbReference>
<dbReference type="GO" id="GO:0005525">
    <property type="term" value="F:GTP binding"/>
    <property type="evidence" value="ECO:0007669"/>
    <property type="project" value="UniProtKB-KW"/>
</dbReference>
<dbReference type="GO" id="GO:0030670">
    <property type="term" value="C:phagocytic vesicle membrane"/>
    <property type="evidence" value="ECO:0007669"/>
    <property type="project" value="UniProtKB-SubCell"/>
</dbReference>
<dbReference type="GO" id="GO:0005739">
    <property type="term" value="C:mitochondrion"/>
    <property type="evidence" value="ECO:0000318"/>
    <property type="project" value="GO_Central"/>
</dbReference>
<feature type="compositionally biased region" description="Polar residues" evidence="8">
    <location>
        <begin position="36"/>
        <end position="53"/>
    </location>
</feature>
<dbReference type="Reactome" id="R-CFA-8873719">
    <property type="pathway name" value="RAB geranylgeranylation"/>
</dbReference>
<dbReference type="InterPro" id="IPR005225">
    <property type="entry name" value="Small_GTP-bd"/>
</dbReference>
<dbReference type="SMART" id="SM00175">
    <property type="entry name" value="RAB"/>
    <property type="match status" value="1"/>
</dbReference>
<sequence>MAADSCAGGGAPASSPPRQRSPISVSAALGKRLAQGQMTYPGSFPSKPQSSGKQAPVTVSPAVRAARAAGGRGLGTRGHLPPAVARALPTQLSRTQTGRAEPAPHRLVLRLTGAGGSLGTVRCSTNELCSRRWAASPRLAGPGRSGLRPAGRRGEGPREGGRAPGRRSARPSAAGGVPPPARPGPPRPRPAPAPAPATRCAQAPAALPVGSARGRPARMQAPHKEHLYKLLVIGDLGVGKTSIIKRYVHQNFSSHYRATIGVDFALKVLHWDPETVVRLQLWDIAGQERFGNMTRVYYREAMGAFIVFDVTRPATFEAVTKWKNDLDSKLSLPNGKPVSVVLLANKCDQGKDVLINNGLKMDQFCKEHGFVGWFETSAKENINIDEASRCLVKHILANECDLMESIEPDIVKPHLTSPKIVSCSSCAKSYFKKEVHGKLS</sequence>
<reference evidence="9" key="3">
    <citation type="submission" date="2025-09" db="UniProtKB">
        <authorList>
            <consortium name="Ensembl"/>
        </authorList>
    </citation>
    <scope>IDENTIFICATION</scope>
    <source>
        <strain evidence="9">Boxer</strain>
    </source>
</reference>
<organism evidence="9 10">
    <name type="scientific">Canis lupus familiaris</name>
    <name type="common">Dog</name>
    <name type="synonym">Canis familiaris</name>
    <dbReference type="NCBI Taxonomy" id="9615"/>
    <lineage>
        <taxon>Eukaryota</taxon>
        <taxon>Metazoa</taxon>
        <taxon>Chordata</taxon>
        <taxon>Craniata</taxon>
        <taxon>Vertebrata</taxon>
        <taxon>Euteleostomi</taxon>
        <taxon>Mammalia</taxon>
        <taxon>Eutheria</taxon>
        <taxon>Laurasiatheria</taxon>
        <taxon>Carnivora</taxon>
        <taxon>Caniformia</taxon>
        <taxon>Canidae</taxon>
        <taxon>Canis</taxon>
    </lineage>
</organism>
<dbReference type="AlphaFoldDB" id="A0A8I3MU32"/>
<evidence type="ECO:0000256" key="5">
    <source>
        <dbReference type="ARBA" id="ARBA00023288"/>
    </source>
</evidence>
<dbReference type="SMART" id="SM00174">
    <property type="entry name" value="RHO"/>
    <property type="match status" value="1"/>
</dbReference>
<feature type="compositionally biased region" description="Basic and acidic residues" evidence="8">
    <location>
        <begin position="152"/>
        <end position="161"/>
    </location>
</feature>
<keyword evidence="3" id="KW-0547">Nucleotide-binding</keyword>
<dbReference type="PRINTS" id="PR00449">
    <property type="entry name" value="RASTRNSFRMNG"/>
</dbReference>
<dbReference type="SMART" id="SM00173">
    <property type="entry name" value="RAS"/>
    <property type="match status" value="1"/>
</dbReference>
<feature type="compositionally biased region" description="Low complexity" evidence="8">
    <location>
        <begin position="12"/>
        <end position="24"/>
    </location>
</feature>
<dbReference type="Ensembl" id="ENSCAFT00845011035.1">
    <property type="protein sequence ID" value="ENSCAFP00845008611.1"/>
    <property type="gene ID" value="ENSCAFG00845006234.1"/>
</dbReference>
<dbReference type="InterPro" id="IPR027417">
    <property type="entry name" value="P-loop_NTPase"/>
</dbReference>
<dbReference type="GO" id="GO:0042470">
    <property type="term" value="C:melanosome"/>
    <property type="evidence" value="ECO:0000318"/>
    <property type="project" value="GO_Central"/>
</dbReference>
<feature type="region of interest" description="Disordered" evidence="8">
    <location>
        <begin position="137"/>
        <end position="200"/>
    </location>
</feature>
<dbReference type="PROSITE" id="PS51419">
    <property type="entry name" value="RAB"/>
    <property type="match status" value="1"/>
</dbReference>
<feature type="compositionally biased region" description="Pro residues" evidence="8">
    <location>
        <begin position="177"/>
        <end position="195"/>
    </location>
</feature>
<gene>
    <name evidence="9" type="primary">RAB38</name>
</gene>
<dbReference type="GO" id="GO:0003924">
    <property type="term" value="F:GTPase activity"/>
    <property type="evidence" value="ECO:0000318"/>
    <property type="project" value="GO_Central"/>
</dbReference>
<keyword evidence="5" id="KW-0449">Lipoprotein</keyword>
<dbReference type="GeneTree" id="ENSGT00940000157301"/>
<comment type="similarity">
    <text evidence="2">Belongs to the small GTPase superfamily. Rab family.</text>
</comment>
<dbReference type="FunFam" id="3.40.50.300:FF:000222">
    <property type="entry name" value="RAB32, member RAS oncogene family"/>
    <property type="match status" value="1"/>
</dbReference>
<dbReference type="InterPro" id="IPR030697">
    <property type="entry name" value="Rab29/Rab38/Rab32"/>
</dbReference>
<dbReference type="OrthoDB" id="245989at2759"/>
<protein>
    <submittedName>
        <fullName evidence="9">RAB38, member RAS onco family</fullName>
    </submittedName>
</protein>
<dbReference type="PANTHER" id="PTHR47981:SF43">
    <property type="entry name" value="RAS-RELATED PROTEIN RAB"/>
    <property type="match status" value="1"/>
</dbReference>
<proteinExistence type="inferred from homology"/>
<dbReference type="PROSITE" id="PS51421">
    <property type="entry name" value="RAS"/>
    <property type="match status" value="1"/>
</dbReference>
<evidence type="ECO:0000313" key="9">
    <source>
        <dbReference type="Ensembl" id="ENSCAFP00845008611.1"/>
    </source>
</evidence>
<dbReference type="GO" id="GO:0006886">
    <property type="term" value="P:intracellular protein transport"/>
    <property type="evidence" value="ECO:0000318"/>
    <property type="project" value="GO_Central"/>
</dbReference>
<evidence type="ECO:0000256" key="8">
    <source>
        <dbReference type="SAM" id="MobiDB-lite"/>
    </source>
</evidence>
<dbReference type="Gene3D" id="3.40.50.300">
    <property type="entry name" value="P-loop containing nucleotide triphosphate hydrolases"/>
    <property type="match status" value="1"/>
</dbReference>
<dbReference type="Reactome" id="R-CFA-8876198">
    <property type="pathway name" value="RAB GEFs exchange GTP for GDP on RABs"/>
</dbReference>
<evidence type="ECO:0000256" key="7">
    <source>
        <dbReference type="ARBA" id="ARBA00046278"/>
    </source>
</evidence>
<evidence type="ECO:0000256" key="2">
    <source>
        <dbReference type="ARBA" id="ARBA00006270"/>
    </source>
</evidence>